<dbReference type="PANTHER" id="PTHR43215:SF14">
    <property type="entry name" value="RADIAL SPOKE HEAD 1 HOMOLOG"/>
    <property type="match status" value="1"/>
</dbReference>
<dbReference type="Proteomes" id="UP000681722">
    <property type="component" value="Unassembled WGS sequence"/>
</dbReference>
<evidence type="ECO:0000313" key="4">
    <source>
        <dbReference type="EMBL" id="CAF1321840.1"/>
    </source>
</evidence>
<dbReference type="InterPro" id="IPR003409">
    <property type="entry name" value="MORN"/>
</dbReference>
<dbReference type="PANTHER" id="PTHR43215">
    <property type="entry name" value="RADIAL SPOKE HEAD 1 HOMOLOG"/>
    <property type="match status" value="1"/>
</dbReference>
<dbReference type="Proteomes" id="UP000677228">
    <property type="component" value="Unassembled WGS sequence"/>
</dbReference>
<sequence>MMKSNSRDGLTEGEGICYYPRDSGVVSYRGEYHRGRRHGNGTLVWRDGRTYTGKFANDRRGGIGTMTYRDGSTYTGAFVKGRRQGKGQRTYANGSTYQGSYENDVKQGLFVVHNGNGDRTIEVYDKGELKKRSSSRLRSNSVSNDYGVFSKRTNSTSSV</sequence>
<dbReference type="SUPFAM" id="SSF82185">
    <property type="entry name" value="Histone H3 K4-specific methyltransferase SET7/9 N-terminal domain"/>
    <property type="match status" value="1"/>
</dbReference>
<protein>
    <submittedName>
        <fullName evidence="3">Uncharacterized protein</fullName>
    </submittedName>
</protein>
<evidence type="ECO:0000313" key="6">
    <source>
        <dbReference type="EMBL" id="CAF4132054.1"/>
    </source>
</evidence>
<dbReference type="Proteomes" id="UP000663829">
    <property type="component" value="Unassembled WGS sequence"/>
</dbReference>
<keyword evidence="7" id="KW-1185">Reference proteome</keyword>
<dbReference type="EMBL" id="CAJNOK010020780">
    <property type="protein sequence ID" value="CAF1321840.1"/>
    <property type="molecule type" value="Genomic_DNA"/>
</dbReference>
<dbReference type="OrthoDB" id="423343at2759"/>
<dbReference type="Proteomes" id="UP000682733">
    <property type="component" value="Unassembled WGS sequence"/>
</dbReference>
<gene>
    <name evidence="3" type="ORF">GPM918_LOCUS23323</name>
    <name evidence="4" type="ORF">OVA965_LOCUS29474</name>
    <name evidence="5" type="ORF">SRO942_LOCUS23322</name>
    <name evidence="6" type="ORF">TMI583_LOCUS30247</name>
</gene>
<evidence type="ECO:0000313" key="5">
    <source>
        <dbReference type="EMBL" id="CAF3957619.1"/>
    </source>
</evidence>
<dbReference type="EMBL" id="CAJOBC010008295">
    <property type="protein sequence ID" value="CAF3957619.1"/>
    <property type="molecule type" value="Genomic_DNA"/>
</dbReference>
<dbReference type="Gene3D" id="2.20.110.10">
    <property type="entry name" value="Histone H3 K4-specific methyltransferase SET7/9 N-terminal domain"/>
    <property type="match status" value="2"/>
</dbReference>
<evidence type="ECO:0000313" key="7">
    <source>
        <dbReference type="Proteomes" id="UP000663829"/>
    </source>
</evidence>
<feature type="region of interest" description="Disordered" evidence="2">
    <location>
        <begin position="130"/>
        <end position="159"/>
    </location>
</feature>
<dbReference type="EMBL" id="CAJNOQ010008294">
    <property type="protein sequence ID" value="CAF1193350.1"/>
    <property type="molecule type" value="Genomic_DNA"/>
</dbReference>
<proteinExistence type="predicted"/>
<accession>A0A814VU96</accession>
<evidence type="ECO:0000256" key="2">
    <source>
        <dbReference type="SAM" id="MobiDB-lite"/>
    </source>
</evidence>
<evidence type="ECO:0000313" key="3">
    <source>
        <dbReference type="EMBL" id="CAF1193350.1"/>
    </source>
</evidence>
<dbReference type="Pfam" id="PF02493">
    <property type="entry name" value="MORN"/>
    <property type="match status" value="5"/>
</dbReference>
<dbReference type="AlphaFoldDB" id="A0A814VU96"/>
<keyword evidence="1" id="KW-0677">Repeat</keyword>
<dbReference type="EMBL" id="CAJOBA010042384">
    <property type="protein sequence ID" value="CAF4132054.1"/>
    <property type="molecule type" value="Genomic_DNA"/>
</dbReference>
<comment type="caution">
    <text evidence="3">The sequence shown here is derived from an EMBL/GenBank/DDBJ whole genome shotgun (WGS) entry which is preliminary data.</text>
</comment>
<evidence type="ECO:0000256" key="1">
    <source>
        <dbReference type="ARBA" id="ARBA00022737"/>
    </source>
</evidence>
<reference evidence="3" key="1">
    <citation type="submission" date="2021-02" db="EMBL/GenBank/DDBJ databases">
        <authorList>
            <person name="Nowell W R."/>
        </authorList>
    </citation>
    <scope>NUCLEOTIDE SEQUENCE</scope>
</reference>
<dbReference type="SMART" id="SM00698">
    <property type="entry name" value="MORN"/>
    <property type="match status" value="4"/>
</dbReference>
<organism evidence="3 7">
    <name type="scientific">Didymodactylos carnosus</name>
    <dbReference type="NCBI Taxonomy" id="1234261"/>
    <lineage>
        <taxon>Eukaryota</taxon>
        <taxon>Metazoa</taxon>
        <taxon>Spiralia</taxon>
        <taxon>Gnathifera</taxon>
        <taxon>Rotifera</taxon>
        <taxon>Eurotatoria</taxon>
        <taxon>Bdelloidea</taxon>
        <taxon>Philodinida</taxon>
        <taxon>Philodinidae</taxon>
        <taxon>Didymodactylos</taxon>
    </lineage>
</organism>
<name>A0A814VU96_9BILA</name>